<sequence length="1037" mass="104436">MLGALRYRRAQAVVVVVLSALVTACLVLAPLYTRALEQSSVTTLLRAATPTESGIRLASFSSAEPGIALDPDDLAELIPSGIRARYGTAIAATSVGVRRMPLGPEPGGVLLARDNACAHVTFLEGQCPSAAGEIAVSADQAKVYEHAIGTAVFVGEFDGAVSLPTASPRTTLHVVGIYEQVDGSYWFGERLTGQASARLGFDTMLTPLTTLTERVTAVDGQLTTWFERHYALDLPLLTDTVGVDQIGPLGATVADLVRYPMGVERSGTHVADTVTARSGLPAIAEQVRVGSAQAGITVPLLMAQASLLLVAVLWLVLVAAADQRRSEVAVARLRGRGSRGARRILLAETLPPIILGAPLGAALAAGAVSAARHTLLPSQPPFEVPVGAVVALAAALALMLTLAVVSVRRVCREPVAALLRTVPPRRGSVRLGVLEAMLVAAAAAAFVALVTGSVGGAVGQIAPTLLALAVGVIAARVLSAVLAAGGRRLLLAGRSTSGAALLTASRRGTTRWLVPVVTIALCIVVVSADSLAVGARNWSDRAGAEVGAATVLTLDSADLSAVAAAVRAVDPTGEHVTPVALLQPAAEGGTTTVGVVPGAFRRIALWPGIDIAALPWDRLTAPTAPPLVATGSRISYHVTAPALTVVGPAIRPAPTSLALALRVVRADGSVESVPLGTIPATGIDADQDVAVGCSEGCRISGIGVLGPPGAAGVSGTVAVSELAVDGRPFDLGGAGSWHAPAPVDPGGTPSGGATVSGSFAPGSTTLTYDTNGADKAFLAHASRPEVVVALTTPTSTPSATAATFGGSYVDGSSLLLTSAGGVAFVPGGPAAASIVNLDNLLAQGWRGRGSATLTAYLDTADPDAVRRVTTALQANGIHVVATRHAAAVAAAYGETAAAWSLKLALAVGVLAILVAGVGIVVLASTARRARSRDYAALALVGQRPRSLALLAQLETVPVIVASALLGAAVGWWAAPVAVSMMPLFPAASATFPLDLRTAVAPALVAGLGGLVALTLVGVATSHAAARRADLQQLREAG</sequence>
<feature type="transmembrane region" description="Helical" evidence="6">
    <location>
        <begin position="428"/>
        <end position="449"/>
    </location>
</feature>
<keyword evidence="5 6" id="KW-0472">Membrane</keyword>
<feature type="transmembrane region" description="Helical" evidence="6">
    <location>
        <begin position="12"/>
        <end position="32"/>
    </location>
</feature>
<evidence type="ECO:0000256" key="2">
    <source>
        <dbReference type="ARBA" id="ARBA00022475"/>
    </source>
</evidence>
<reference evidence="8 9" key="1">
    <citation type="submission" date="2020-10" db="EMBL/GenBank/DDBJ databases">
        <title>Connecting structure to function with the recovery of over 1000 high-quality activated sludge metagenome-assembled genomes encoding full-length rRNA genes using long-read sequencing.</title>
        <authorList>
            <person name="Singleton C.M."/>
            <person name="Petriglieri F."/>
            <person name="Kristensen J.M."/>
            <person name="Kirkegaard R.H."/>
            <person name="Michaelsen T.Y."/>
            <person name="Andersen M.H."/>
            <person name="Karst S.M."/>
            <person name="Dueholm M.S."/>
            <person name="Nielsen P.H."/>
            <person name="Albertsen M."/>
        </authorList>
    </citation>
    <scope>NUCLEOTIDE SEQUENCE [LARGE SCALE GENOMIC DNA]</scope>
    <source>
        <strain evidence="8">AalE_18-Q3-R2-46_BAT3C.188</strain>
    </source>
</reference>
<evidence type="ECO:0000256" key="1">
    <source>
        <dbReference type="ARBA" id="ARBA00004651"/>
    </source>
</evidence>
<dbReference type="EMBL" id="JADIXZ010000004">
    <property type="protein sequence ID" value="MBK6301201.1"/>
    <property type="molecule type" value="Genomic_DNA"/>
</dbReference>
<evidence type="ECO:0000259" key="7">
    <source>
        <dbReference type="Pfam" id="PF02687"/>
    </source>
</evidence>
<feature type="transmembrane region" description="Helical" evidence="6">
    <location>
        <begin position="461"/>
        <end position="484"/>
    </location>
</feature>
<dbReference type="PROSITE" id="PS51257">
    <property type="entry name" value="PROKAR_LIPOPROTEIN"/>
    <property type="match status" value="1"/>
</dbReference>
<dbReference type="Proteomes" id="UP000718281">
    <property type="component" value="Unassembled WGS sequence"/>
</dbReference>
<comment type="subcellular location">
    <subcellularLocation>
        <location evidence="1">Cell membrane</location>
        <topology evidence="1">Multi-pass membrane protein</topology>
    </subcellularLocation>
</comment>
<feature type="transmembrane region" description="Helical" evidence="6">
    <location>
        <begin position="301"/>
        <end position="323"/>
    </location>
</feature>
<dbReference type="Pfam" id="PF02687">
    <property type="entry name" value="FtsX"/>
    <property type="match status" value="2"/>
</dbReference>
<feature type="transmembrane region" description="Helical" evidence="6">
    <location>
        <begin position="344"/>
        <end position="368"/>
    </location>
</feature>
<feature type="transmembrane region" description="Helical" evidence="6">
    <location>
        <begin position="1002"/>
        <end position="1025"/>
    </location>
</feature>
<feature type="domain" description="ABC3 transporter permease C-terminal" evidence="7">
    <location>
        <begin position="907"/>
        <end position="1023"/>
    </location>
</feature>
<protein>
    <submittedName>
        <fullName evidence="8">ABC transporter permease</fullName>
    </submittedName>
</protein>
<evidence type="ECO:0000313" key="9">
    <source>
        <dbReference type="Proteomes" id="UP000718281"/>
    </source>
</evidence>
<keyword evidence="2" id="KW-1003">Cell membrane</keyword>
<feature type="domain" description="ABC3 transporter permease C-terminal" evidence="7">
    <location>
        <begin position="301"/>
        <end position="413"/>
    </location>
</feature>
<dbReference type="AlphaFoldDB" id="A0A934X4Y7"/>
<keyword evidence="3 6" id="KW-0812">Transmembrane</keyword>
<evidence type="ECO:0000313" key="8">
    <source>
        <dbReference type="EMBL" id="MBK6301201.1"/>
    </source>
</evidence>
<evidence type="ECO:0000256" key="4">
    <source>
        <dbReference type="ARBA" id="ARBA00022989"/>
    </source>
</evidence>
<name>A0A934X4Y7_9MICO</name>
<keyword evidence="4 6" id="KW-1133">Transmembrane helix</keyword>
<feature type="transmembrane region" description="Helical" evidence="6">
    <location>
        <begin position="512"/>
        <end position="533"/>
    </location>
</feature>
<evidence type="ECO:0000256" key="5">
    <source>
        <dbReference type="ARBA" id="ARBA00023136"/>
    </source>
</evidence>
<feature type="transmembrane region" description="Helical" evidence="6">
    <location>
        <begin position="947"/>
        <end position="974"/>
    </location>
</feature>
<evidence type="ECO:0000256" key="3">
    <source>
        <dbReference type="ARBA" id="ARBA00022692"/>
    </source>
</evidence>
<dbReference type="InterPro" id="IPR003838">
    <property type="entry name" value="ABC3_permease_C"/>
</dbReference>
<dbReference type="GO" id="GO:0005886">
    <property type="term" value="C:plasma membrane"/>
    <property type="evidence" value="ECO:0007669"/>
    <property type="project" value="UniProtKB-SubCell"/>
</dbReference>
<feature type="transmembrane region" description="Helical" evidence="6">
    <location>
        <begin position="388"/>
        <end position="407"/>
    </location>
</feature>
<accession>A0A934X4Y7</accession>
<feature type="transmembrane region" description="Helical" evidence="6">
    <location>
        <begin position="903"/>
        <end position="926"/>
    </location>
</feature>
<organism evidence="8 9">
    <name type="scientific">Candidatus Phosphoribacter hodrii</name>
    <dbReference type="NCBI Taxonomy" id="2953743"/>
    <lineage>
        <taxon>Bacteria</taxon>
        <taxon>Bacillati</taxon>
        <taxon>Actinomycetota</taxon>
        <taxon>Actinomycetes</taxon>
        <taxon>Micrococcales</taxon>
        <taxon>Dermatophilaceae</taxon>
        <taxon>Candidatus Phosphoribacter</taxon>
    </lineage>
</organism>
<comment type="caution">
    <text evidence="8">The sequence shown here is derived from an EMBL/GenBank/DDBJ whole genome shotgun (WGS) entry which is preliminary data.</text>
</comment>
<gene>
    <name evidence="8" type="ORF">IPF40_09170</name>
</gene>
<evidence type="ECO:0000256" key="6">
    <source>
        <dbReference type="SAM" id="Phobius"/>
    </source>
</evidence>
<proteinExistence type="predicted"/>